<organism evidence="2">
    <name type="scientific">Opuntia streptacantha</name>
    <name type="common">Prickly pear cactus</name>
    <name type="synonym">Opuntia cardona</name>
    <dbReference type="NCBI Taxonomy" id="393608"/>
    <lineage>
        <taxon>Eukaryota</taxon>
        <taxon>Viridiplantae</taxon>
        <taxon>Streptophyta</taxon>
        <taxon>Embryophyta</taxon>
        <taxon>Tracheophyta</taxon>
        <taxon>Spermatophyta</taxon>
        <taxon>Magnoliopsida</taxon>
        <taxon>eudicotyledons</taxon>
        <taxon>Gunneridae</taxon>
        <taxon>Pentapetalae</taxon>
        <taxon>Caryophyllales</taxon>
        <taxon>Cactineae</taxon>
        <taxon>Cactaceae</taxon>
        <taxon>Opuntioideae</taxon>
        <taxon>Opuntia</taxon>
    </lineage>
</organism>
<keyword evidence="1" id="KW-0472">Membrane</keyword>
<reference evidence="2" key="2">
    <citation type="submission" date="2020-07" db="EMBL/GenBank/DDBJ databases">
        <authorList>
            <person name="Vera ALvarez R."/>
            <person name="Arias-Moreno D.M."/>
            <person name="Jimenez-Jacinto V."/>
            <person name="Jimenez-Bremont J.F."/>
            <person name="Swaminathan K."/>
            <person name="Moose S.P."/>
            <person name="Guerrero-Gonzalez M.L."/>
            <person name="Marino-Ramirez L."/>
            <person name="Landsman D."/>
            <person name="Rodriguez-Kessler M."/>
            <person name="Delgado-Sanchez P."/>
        </authorList>
    </citation>
    <scope>NUCLEOTIDE SEQUENCE</scope>
    <source>
        <tissue evidence="2">Cladode</tissue>
    </source>
</reference>
<reference evidence="2" key="1">
    <citation type="journal article" date="2013" name="J. Plant Res.">
        <title>Effect of fungi and light on seed germination of three Opuntia species from semiarid lands of central Mexico.</title>
        <authorList>
            <person name="Delgado-Sanchez P."/>
            <person name="Jimenez-Bremont J.F."/>
            <person name="Guerrero-Gonzalez Mde L."/>
            <person name="Flores J."/>
        </authorList>
    </citation>
    <scope>NUCLEOTIDE SEQUENCE</scope>
    <source>
        <tissue evidence="2">Cladode</tissue>
    </source>
</reference>
<sequence length="117" mass="13445">MADKCNCIPRRARLADHIKKRFLHCKIPWCSFLMSLVLVDSNAANITGLFSRATHIHSYTVGSESQLQILFLNSYLGLLLCIWRIPYIRIKTMLPISHPKPPVSIYYSPEDSRVKSK</sequence>
<dbReference type="AlphaFoldDB" id="A0A7C9F5Q4"/>
<feature type="transmembrane region" description="Helical" evidence="1">
    <location>
        <begin position="67"/>
        <end position="85"/>
    </location>
</feature>
<keyword evidence="1" id="KW-0812">Transmembrane</keyword>
<dbReference type="EMBL" id="GISG01254970">
    <property type="protein sequence ID" value="MBA4672344.1"/>
    <property type="molecule type" value="Transcribed_RNA"/>
</dbReference>
<proteinExistence type="predicted"/>
<keyword evidence="1" id="KW-1133">Transmembrane helix</keyword>
<name>A0A7C9F5Q4_OPUST</name>
<evidence type="ECO:0000256" key="1">
    <source>
        <dbReference type="SAM" id="Phobius"/>
    </source>
</evidence>
<evidence type="ECO:0000313" key="2">
    <source>
        <dbReference type="EMBL" id="MBA4672344.1"/>
    </source>
</evidence>
<protein>
    <submittedName>
        <fullName evidence="2">Uncharacterized protein</fullName>
    </submittedName>
</protein>
<accession>A0A7C9F5Q4</accession>